<feature type="compositionally biased region" description="Basic and acidic residues" evidence="1">
    <location>
        <begin position="44"/>
        <end position="53"/>
    </location>
</feature>
<feature type="region of interest" description="Disordered" evidence="1">
    <location>
        <begin position="251"/>
        <end position="532"/>
    </location>
</feature>
<feature type="compositionally biased region" description="Pro residues" evidence="1">
    <location>
        <begin position="456"/>
        <end position="465"/>
    </location>
</feature>
<reference evidence="3 4" key="1">
    <citation type="submission" date="2014-11" db="EMBL/GenBank/DDBJ databases">
        <title>Genetic blueprint of the zoonotic pathogen Toxocara canis.</title>
        <authorList>
            <person name="Zhu X.-Q."/>
            <person name="Korhonen P.K."/>
            <person name="Cai H."/>
            <person name="Young N.D."/>
            <person name="Nejsum P."/>
            <person name="von Samson-Himmelstjerna G."/>
            <person name="Boag P.R."/>
            <person name="Tan P."/>
            <person name="Li Q."/>
            <person name="Min J."/>
            <person name="Yang Y."/>
            <person name="Wang X."/>
            <person name="Fang X."/>
            <person name="Hall R.S."/>
            <person name="Hofmann A."/>
            <person name="Sternberg P.W."/>
            <person name="Jex A.R."/>
            <person name="Gasser R.B."/>
        </authorList>
    </citation>
    <scope>NUCLEOTIDE SEQUENCE [LARGE SCALE GENOMIC DNA]</scope>
    <source>
        <strain evidence="3">PN_DK_2014</strain>
    </source>
</reference>
<dbReference type="EMBL" id="JPKZ01000843">
    <property type="protein sequence ID" value="KHN85196.1"/>
    <property type="molecule type" value="Genomic_DNA"/>
</dbReference>
<evidence type="ECO:0000256" key="2">
    <source>
        <dbReference type="SAM" id="SignalP"/>
    </source>
</evidence>
<feature type="signal peptide" evidence="2">
    <location>
        <begin position="1"/>
        <end position="26"/>
    </location>
</feature>
<protein>
    <submittedName>
        <fullName evidence="3">Uncharacterized protein</fullName>
    </submittedName>
</protein>
<feature type="compositionally biased region" description="Basic and acidic residues" evidence="1">
    <location>
        <begin position="312"/>
        <end position="329"/>
    </location>
</feature>
<accession>A0A0B2VNV6</accession>
<sequence>MWCAVVSCTILNSATVTVLLFHCSRGRRETDKDDDDEKIKQKKRVEPSIRIKVDPIPLDEEDAEELKTSSKSKKSDTEHEWEKQLKKVEDQLQQTLDRKSSEGNPAIICAKDVSKTAKLPLSALTTNVNPQNAASKEQLNENQDRKKEGTSGELHLRVSQRDNMKAPTAIKESQQSKALSKTNKSTALQSPMSKRKEAAVMAKMTGLICVGEKLKSKRAAPSTIQTAKECNNQKTKFSTWHTAKIDRKEKSVNEERLGAARERLETSNLPTARHVDKFGASTKSKAQGNELEKIHISGSPSNRKTLTLKNRNKSETSAEDKGGGKECKKISQAQLNSKKSTPKESTKLKTIGKNKGQENLPENKLPSQAVLSREMSTTKKTKSIRSHSRKKQQAGKQEQRIASSSKRKLVDDDGNGNSDAAAALKSGTVPTIGMSPVTQSNKSTTVKKRLEIKTAPTPPSAPSPLPRSKRLSKLSPQRLKMKSLRVRIKHATPDGTTTEGNTSSGKTIPDEKTTASVQEAQRGNNFLARFFK</sequence>
<keyword evidence="4" id="KW-1185">Reference proteome</keyword>
<feature type="compositionally biased region" description="Polar residues" evidence="1">
    <location>
        <begin position="514"/>
        <end position="524"/>
    </location>
</feature>
<keyword evidence="2" id="KW-0732">Signal</keyword>
<feature type="region of interest" description="Disordered" evidence="1">
    <location>
        <begin position="125"/>
        <end position="194"/>
    </location>
</feature>
<feature type="region of interest" description="Disordered" evidence="1">
    <location>
        <begin position="28"/>
        <end position="83"/>
    </location>
</feature>
<feature type="compositionally biased region" description="Basic and acidic residues" evidence="1">
    <location>
        <begin position="251"/>
        <end position="265"/>
    </location>
</feature>
<evidence type="ECO:0000313" key="4">
    <source>
        <dbReference type="Proteomes" id="UP000031036"/>
    </source>
</evidence>
<evidence type="ECO:0000256" key="1">
    <source>
        <dbReference type="SAM" id="MobiDB-lite"/>
    </source>
</evidence>
<feature type="compositionally biased region" description="Basic residues" evidence="1">
    <location>
        <begin position="479"/>
        <end position="490"/>
    </location>
</feature>
<dbReference type="AlphaFoldDB" id="A0A0B2VNV6"/>
<name>A0A0B2VNV6_TOXCA</name>
<gene>
    <name evidence="3" type="ORF">Tcan_04175</name>
</gene>
<dbReference type="OrthoDB" id="10685373at2759"/>
<organism evidence="3 4">
    <name type="scientific">Toxocara canis</name>
    <name type="common">Canine roundworm</name>
    <dbReference type="NCBI Taxonomy" id="6265"/>
    <lineage>
        <taxon>Eukaryota</taxon>
        <taxon>Metazoa</taxon>
        <taxon>Ecdysozoa</taxon>
        <taxon>Nematoda</taxon>
        <taxon>Chromadorea</taxon>
        <taxon>Rhabditida</taxon>
        <taxon>Spirurina</taxon>
        <taxon>Ascaridomorpha</taxon>
        <taxon>Ascaridoidea</taxon>
        <taxon>Toxocaridae</taxon>
        <taxon>Toxocara</taxon>
    </lineage>
</organism>
<feature type="compositionally biased region" description="Polar residues" evidence="1">
    <location>
        <begin position="171"/>
        <end position="192"/>
    </location>
</feature>
<dbReference type="Proteomes" id="UP000031036">
    <property type="component" value="Unassembled WGS sequence"/>
</dbReference>
<feature type="compositionally biased region" description="Polar residues" evidence="1">
    <location>
        <begin position="494"/>
        <end position="506"/>
    </location>
</feature>
<feature type="chain" id="PRO_5002095531" evidence="2">
    <location>
        <begin position="27"/>
        <end position="532"/>
    </location>
</feature>
<comment type="caution">
    <text evidence="3">The sequence shown here is derived from an EMBL/GenBank/DDBJ whole genome shotgun (WGS) entry which is preliminary data.</text>
</comment>
<feature type="compositionally biased region" description="Polar residues" evidence="1">
    <location>
        <begin position="394"/>
        <end position="404"/>
    </location>
</feature>
<feature type="compositionally biased region" description="Basic and acidic residues" evidence="1">
    <location>
        <begin position="65"/>
        <end position="83"/>
    </location>
</feature>
<proteinExistence type="predicted"/>
<feature type="compositionally biased region" description="Basic residues" evidence="1">
    <location>
        <begin position="379"/>
        <end position="393"/>
    </location>
</feature>
<feature type="compositionally biased region" description="Polar residues" evidence="1">
    <location>
        <begin position="298"/>
        <end position="309"/>
    </location>
</feature>
<feature type="compositionally biased region" description="Polar residues" evidence="1">
    <location>
        <begin position="125"/>
        <end position="137"/>
    </location>
</feature>
<evidence type="ECO:0000313" key="3">
    <source>
        <dbReference type="EMBL" id="KHN85196.1"/>
    </source>
</evidence>
<feature type="compositionally biased region" description="Basic and acidic residues" evidence="1">
    <location>
        <begin position="138"/>
        <end position="164"/>
    </location>
</feature>